<dbReference type="InterPro" id="IPR011049">
    <property type="entry name" value="Serralysin-like_metalloprot_C"/>
</dbReference>
<proteinExistence type="predicted"/>
<sequence length="88" mass="9089">MADQLVGGPDSDGFLFQGAFGHDVVWDFTQGEDKLGFSVLGTGYLDLADLHIAQIAGGTFITVEDGTTMGSVALAGFTGTLTQADLFA</sequence>
<comment type="caution">
    <text evidence="1">The sequence shown here is derived from an EMBL/GenBank/DDBJ whole genome shotgun (WGS) entry which is preliminary data.</text>
</comment>
<gene>
    <name evidence="1" type="ORF">JMJ55_22760</name>
</gene>
<evidence type="ECO:0000313" key="2">
    <source>
        <dbReference type="Proteomes" id="UP000606490"/>
    </source>
</evidence>
<dbReference type="SUPFAM" id="SSF51120">
    <property type="entry name" value="beta-Roll"/>
    <property type="match status" value="1"/>
</dbReference>
<dbReference type="Proteomes" id="UP000606490">
    <property type="component" value="Unassembled WGS sequence"/>
</dbReference>
<organism evidence="1 2">
    <name type="scientific">Belnapia mucosa</name>
    <dbReference type="NCBI Taxonomy" id="2804532"/>
    <lineage>
        <taxon>Bacteria</taxon>
        <taxon>Pseudomonadati</taxon>
        <taxon>Pseudomonadota</taxon>
        <taxon>Alphaproteobacteria</taxon>
        <taxon>Acetobacterales</taxon>
        <taxon>Roseomonadaceae</taxon>
        <taxon>Belnapia</taxon>
    </lineage>
</organism>
<dbReference type="RefSeq" id="WP_202827902.1">
    <property type="nucleotide sequence ID" value="NZ_JAEUXJ010000012.1"/>
</dbReference>
<protein>
    <submittedName>
        <fullName evidence="1">Uncharacterized protein</fullName>
    </submittedName>
</protein>
<reference evidence="1 2" key="1">
    <citation type="submission" date="2021-01" db="EMBL/GenBank/DDBJ databases">
        <title>Belnapia mucosa sp. nov. and Belnapia arida sp. nov., isolated from the Tabernas Desert (Almeria, Spain).</title>
        <authorList>
            <person name="Molina-Menor E."/>
            <person name="Vidal-Verdu A."/>
            <person name="Calonge A."/>
            <person name="Satari L."/>
            <person name="Pereto Magraner J."/>
            <person name="Porcar Miralles M."/>
        </authorList>
    </citation>
    <scope>NUCLEOTIDE SEQUENCE [LARGE SCALE GENOMIC DNA]</scope>
    <source>
        <strain evidence="1 2">T6</strain>
    </source>
</reference>
<keyword evidence="2" id="KW-1185">Reference proteome</keyword>
<name>A0ABS1VBP6_9PROT</name>
<evidence type="ECO:0000313" key="1">
    <source>
        <dbReference type="EMBL" id="MBL6458164.1"/>
    </source>
</evidence>
<dbReference type="EMBL" id="JAEUXJ010000012">
    <property type="protein sequence ID" value="MBL6458164.1"/>
    <property type="molecule type" value="Genomic_DNA"/>
</dbReference>
<dbReference type="Gene3D" id="2.150.10.10">
    <property type="entry name" value="Serralysin-like metalloprotease, C-terminal"/>
    <property type="match status" value="1"/>
</dbReference>
<accession>A0ABS1VBP6</accession>